<accession>A0A1H2X4C9</accession>
<evidence type="ECO:0000256" key="3">
    <source>
        <dbReference type="ARBA" id="ARBA00023027"/>
    </source>
</evidence>
<reference evidence="6 7" key="1">
    <citation type="submission" date="2016-10" db="EMBL/GenBank/DDBJ databases">
        <authorList>
            <person name="de Groot N.N."/>
        </authorList>
    </citation>
    <scope>NUCLEOTIDE SEQUENCE [LARGE SCALE GENOMIC DNA]</scope>
    <source>
        <strain evidence="6 7">DSM 23126</strain>
    </source>
</reference>
<keyword evidence="4" id="KW-0862">Zinc</keyword>
<dbReference type="GO" id="GO:0070403">
    <property type="term" value="F:NAD+ binding"/>
    <property type="evidence" value="ECO:0007669"/>
    <property type="project" value="InterPro"/>
</dbReference>
<feature type="binding site" evidence="4">
    <location>
        <position position="146"/>
    </location>
    <ligand>
        <name>Zn(2+)</name>
        <dbReference type="ChEBI" id="CHEBI:29105"/>
    </ligand>
</feature>
<evidence type="ECO:0000256" key="1">
    <source>
        <dbReference type="ARBA" id="ARBA00012928"/>
    </source>
</evidence>
<evidence type="ECO:0000313" key="7">
    <source>
        <dbReference type="Proteomes" id="UP000199488"/>
    </source>
</evidence>
<sequence length="239" mass="26264">MSRQLAEWLQASNYSVVMTGAGMSTDSGLPDFRSSSGLWSNYDPKQLATVEALEHQNDAFTKFYQWRLQSLLDASPNKGHKILAQWEQQGLLKQVITQNVDGFHQAAGQQHVSDLHGSLREINCHICGRQASQEDFLNGSSHCPNCGGKLRPGIVLFGEMLPEQAIQQAQEATAACDLFIVLGSSLQVAPASLFPMEAKESGARLVIVNQEETELDSWADLTFPGASIQNVLTETNRYL</sequence>
<dbReference type="OrthoDB" id="9800582at2"/>
<keyword evidence="2" id="KW-0808">Transferase</keyword>
<keyword evidence="3" id="KW-0520">NAD</keyword>
<dbReference type="Pfam" id="PF02146">
    <property type="entry name" value="SIR2"/>
    <property type="match status" value="1"/>
</dbReference>
<dbReference type="PANTHER" id="PTHR11085">
    <property type="entry name" value="NAD-DEPENDENT PROTEIN DEACYLASE SIRTUIN-5, MITOCHONDRIAL-RELATED"/>
    <property type="match status" value="1"/>
</dbReference>
<feature type="binding site" evidence="4">
    <location>
        <position position="127"/>
    </location>
    <ligand>
        <name>Zn(2+)</name>
        <dbReference type="ChEBI" id="CHEBI:29105"/>
    </ligand>
</feature>
<dbReference type="EC" id="2.3.1.286" evidence="1"/>
<proteinExistence type="predicted"/>
<dbReference type="InterPro" id="IPR026591">
    <property type="entry name" value="Sirtuin_cat_small_dom_sf"/>
</dbReference>
<name>A0A1H2X4C9_9BACI</name>
<evidence type="ECO:0000256" key="4">
    <source>
        <dbReference type="PROSITE-ProRule" id="PRU00236"/>
    </source>
</evidence>
<dbReference type="InterPro" id="IPR029035">
    <property type="entry name" value="DHS-like_NAD/FAD-binding_dom"/>
</dbReference>
<protein>
    <recommendedName>
        <fullName evidence="1">protein acetyllysine N-acetyltransferase</fullName>
        <ecNumber evidence="1">2.3.1.286</ecNumber>
    </recommendedName>
</protein>
<keyword evidence="7" id="KW-1185">Reference proteome</keyword>
<dbReference type="InterPro" id="IPR050134">
    <property type="entry name" value="NAD-dep_sirtuin_deacylases"/>
</dbReference>
<dbReference type="STRING" id="1122204.SAMN05421781_2637"/>
<organism evidence="6 7">
    <name type="scientific">Marinococcus luteus</name>
    <dbReference type="NCBI Taxonomy" id="1122204"/>
    <lineage>
        <taxon>Bacteria</taxon>
        <taxon>Bacillati</taxon>
        <taxon>Bacillota</taxon>
        <taxon>Bacilli</taxon>
        <taxon>Bacillales</taxon>
        <taxon>Bacillaceae</taxon>
        <taxon>Marinococcus</taxon>
    </lineage>
</organism>
<dbReference type="RefSeq" id="WP_091616002.1">
    <property type="nucleotide sequence ID" value="NZ_FNNC01000006.1"/>
</dbReference>
<keyword evidence="4" id="KW-0479">Metal-binding</keyword>
<dbReference type="Gene3D" id="3.30.1600.10">
    <property type="entry name" value="SIR2/SIRT2 'Small Domain"/>
    <property type="match status" value="1"/>
</dbReference>
<dbReference type="SUPFAM" id="SSF52467">
    <property type="entry name" value="DHS-like NAD/FAD-binding domain"/>
    <property type="match status" value="1"/>
</dbReference>
<evidence type="ECO:0000313" key="6">
    <source>
        <dbReference type="EMBL" id="SDW87596.1"/>
    </source>
</evidence>
<dbReference type="InterPro" id="IPR003000">
    <property type="entry name" value="Sirtuin"/>
</dbReference>
<dbReference type="EMBL" id="FNNC01000006">
    <property type="protein sequence ID" value="SDW87596.1"/>
    <property type="molecule type" value="Genomic_DNA"/>
</dbReference>
<dbReference type="InterPro" id="IPR026590">
    <property type="entry name" value="Ssirtuin_cat_dom"/>
</dbReference>
<feature type="binding site" evidence="4">
    <location>
        <position position="143"/>
    </location>
    <ligand>
        <name>Zn(2+)</name>
        <dbReference type="ChEBI" id="CHEBI:29105"/>
    </ligand>
</feature>
<feature type="binding site" evidence="4">
    <location>
        <position position="124"/>
    </location>
    <ligand>
        <name>Zn(2+)</name>
        <dbReference type="ChEBI" id="CHEBI:29105"/>
    </ligand>
</feature>
<gene>
    <name evidence="6" type="ORF">SAMN05421781_2637</name>
</gene>
<dbReference type="GO" id="GO:0017136">
    <property type="term" value="F:histone deacetylase activity, NAD-dependent"/>
    <property type="evidence" value="ECO:0007669"/>
    <property type="project" value="TreeGrafter"/>
</dbReference>
<dbReference type="GO" id="GO:0046872">
    <property type="term" value="F:metal ion binding"/>
    <property type="evidence" value="ECO:0007669"/>
    <property type="project" value="UniProtKB-KW"/>
</dbReference>
<dbReference type="PROSITE" id="PS50305">
    <property type="entry name" value="SIRTUIN"/>
    <property type="match status" value="1"/>
</dbReference>
<dbReference type="AlphaFoldDB" id="A0A1H2X4C9"/>
<dbReference type="NCBIfam" id="NF001753">
    <property type="entry name" value="PRK00481.1-3"/>
    <property type="match status" value="1"/>
</dbReference>
<evidence type="ECO:0000256" key="2">
    <source>
        <dbReference type="ARBA" id="ARBA00022679"/>
    </source>
</evidence>
<dbReference type="PANTHER" id="PTHR11085:SF10">
    <property type="entry name" value="NAD-DEPENDENT PROTEIN DEACYLASE SIRTUIN-5, MITOCHONDRIAL-RELATED"/>
    <property type="match status" value="1"/>
</dbReference>
<feature type="active site" description="Proton acceptor" evidence="4">
    <location>
        <position position="116"/>
    </location>
</feature>
<evidence type="ECO:0000259" key="5">
    <source>
        <dbReference type="PROSITE" id="PS50305"/>
    </source>
</evidence>
<dbReference type="Gene3D" id="3.40.50.1220">
    <property type="entry name" value="TPP-binding domain"/>
    <property type="match status" value="1"/>
</dbReference>
<feature type="domain" description="Deacetylase sirtuin-type" evidence="5">
    <location>
        <begin position="1"/>
        <end position="239"/>
    </location>
</feature>
<dbReference type="Proteomes" id="UP000199488">
    <property type="component" value="Unassembled WGS sequence"/>
</dbReference>